<keyword evidence="2" id="KW-0472">Membrane</keyword>
<protein>
    <submittedName>
        <fullName evidence="3">Uncharacterized protein</fullName>
    </submittedName>
</protein>
<accession>A0A2T4BXX4</accession>
<evidence type="ECO:0000313" key="3">
    <source>
        <dbReference type="EMBL" id="PTB74169.1"/>
    </source>
</evidence>
<evidence type="ECO:0000313" key="4">
    <source>
        <dbReference type="Proteomes" id="UP000240760"/>
    </source>
</evidence>
<keyword evidence="2" id="KW-0812">Transmembrane</keyword>
<dbReference type="EMBL" id="KZ679136">
    <property type="protein sequence ID" value="PTB74169.1"/>
    <property type="molecule type" value="Genomic_DNA"/>
</dbReference>
<keyword evidence="4" id="KW-1185">Reference proteome</keyword>
<evidence type="ECO:0000256" key="2">
    <source>
        <dbReference type="SAM" id="Phobius"/>
    </source>
</evidence>
<proteinExistence type="predicted"/>
<feature type="transmembrane region" description="Helical" evidence="2">
    <location>
        <begin position="51"/>
        <end position="76"/>
    </location>
</feature>
<dbReference type="AlphaFoldDB" id="A0A2T4BXX4"/>
<organism evidence="3 4">
    <name type="scientific">Trichoderma longibrachiatum ATCC 18648</name>
    <dbReference type="NCBI Taxonomy" id="983965"/>
    <lineage>
        <taxon>Eukaryota</taxon>
        <taxon>Fungi</taxon>
        <taxon>Dikarya</taxon>
        <taxon>Ascomycota</taxon>
        <taxon>Pezizomycotina</taxon>
        <taxon>Sordariomycetes</taxon>
        <taxon>Hypocreomycetidae</taxon>
        <taxon>Hypocreales</taxon>
        <taxon>Hypocreaceae</taxon>
        <taxon>Trichoderma</taxon>
    </lineage>
</organism>
<name>A0A2T4BXX4_TRILO</name>
<sequence length="78" mass="8422">MEIWSLGVAKKTTTDVAKEQGKGTGVRGSGEAQTRKRVVPPARFKVTSRNIFAWVLLLASLKASVTTGGLEVLLYCRS</sequence>
<reference evidence="3 4" key="1">
    <citation type="submission" date="2016-07" db="EMBL/GenBank/DDBJ databases">
        <title>Multiple horizontal gene transfer events from other fungi enriched the ability of initially mycotrophic Trichoderma (Ascomycota) to feed on dead plant biomass.</title>
        <authorList>
            <consortium name="DOE Joint Genome Institute"/>
            <person name="Aerts A."/>
            <person name="Atanasova L."/>
            <person name="Chenthamara K."/>
            <person name="Zhang J."/>
            <person name="Grujic M."/>
            <person name="Henrissat B."/>
            <person name="Kuo A."/>
            <person name="Salamov A."/>
            <person name="Lipzen A."/>
            <person name="Labutti K."/>
            <person name="Barry K."/>
            <person name="Miao Y."/>
            <person name="Rahimi M.J."/>
            <person name="Shen Q."/>
            <person name="Grigoriev I.V."/>
            <person name="Kubicek C.P."/>
            <person name="Druzhinina I.S."/>
        </authorList>
    </citation>
    <scope>NUCLEOTIDE SEQUENCE [LARGE SCALE GENOMIC DNA]</scope>
    <source>
        <strain evidence="3 4">ATCC 18648</strain>
    </source>
</reference>
<keyword evidence="2" id="KW-1133">Transmembrane helix</keyword>
<evidence type="ECO:0000256" key="1">
    <source>
        <dbReference type="SAM" id="MobiDB-lite"/>
    </source>
</evidence>
<gene>
    <name evidence="3" type="ORF">M440DRAFT_1403531</name>
</gene>
<feature type="region of interest" description="Disordered" evidence="1">
    <location>
        <begin position="12"/>
        <end position="34"/>
    </location>
</feature>
<feature type="compositionally biased region" description="Basic and acidic residues" evidence="1">
    <location>
        <begin position="12"/>
        <end position="21"/>
    </location>
</feature>
<dbReference type="Proteomes" id="UP000240760">
    <property type="component" value="Unassembled WGS sequence"/>
</dbReference>